<dbReference type="eggNOG" id="COG3317">
    <property type="taxonomic scope" value="Bacteria"/>
</dbReference>
<dbReference type="KEGG" id="mym:A176_001034"/>
<sequence length="183" mass="20201">MHRSTRFAGVCLAVVTLLALSGCANSMRKSYLRDKTADHVYRQELAELWPHVRTVLKSHGYFWKENPGRYVLETDWLDSGGGTLGPGTASRFLVRGIVLPSGGAVVRVLRGDRLQQSVGVGYVDQVIKTQEDYAQAVNNSQASGVLPTQQNYFRDLEIEVEILRLSDPEAASRFDAEALAAHP</sequence>
<reference evidence="1 2" key="1">
    <citation type="journal article" date="2016" name="PLoS ONE">
        <title>Complete Genome Sequence and Comparative Genomics of a Novel Myxobacterium Myxococcus hansupus.</title>
        <authorList>
            <person name="Sharma G."/>
            <person name="Narwani T."/>
            <person name="Subramanian S."/>
        </authorList>
    </citation>
    <scope>NUCLEOTIDE SEQUENCE [LARGE SCALE GENOMIC DNA]</scope>
    <source>
        <strain evidence="2">mixupus</strain>
    </source>
</reference>
<dbReference type="Proteomes" id="UP000009026">
    <property type="component" value="Chromosome"/>
</dbReference>
<dbReference type="STRING" id="1297742.A176_001034"/>
<keyword evidence="2" id="KW-1185">Reference proteome</keyword>
<evidence type="ECO:0000313" key="2">
    <source>
        <dbReference type="Proteomes" id="UP000009026"/>
    </source>
</evidence>
<dbReference type="AlphaFoldDB" id="A0A0H4X8F5"/>
<evidence type="ECO:0008006" key="3">
    <source>
        <dbReference type="Google" id="ProtNLM"/>
    </source>
</evidence>
<dbReference type="PROSITE" id="PS51257">
    <property type="entry name" value="PROKAR_LIPOPROTEIN"/>
    <property type="match status" value="1"/>
</dbReference>
<gene>
    <name evidence="1" type="ORF">A176_001034</name>
</gene>
<dbReference type="RefSeq" id="WP_002638801.1">
    <property type="nucleotide sequence ID" value="NZ_CP012109.1"/>
</dbReference>
<evidence type="ECO:0000313" key="1">
    <source>
        <dbReference type="EMBL" id="AKQ64122.1"/>
    </source>
</evidence>
<name>A0A0H4X8F5_9BACT</name>
<proteinExistence type="predicted"/>
<protein>
    <recommendedName>
        <fullName evidence="3">Lipoprotein</fullName>
    </recommendedName>
</protein>
<dbReference type="EMBL" id="CP012109">
    <property type="protein sequence ID" value="AKQ64122.1"/>
    <property type="molecule type" value="Genomic_DNA"/>
</dbReference>
<dbReference type="OrthoDB" id="5382898at2"/>
<organism evidence="1 2">
    <name type="scientific">Pseudomyxococcus hansupus</name>
    <dbReference type="NCBI Taxonomy" id="1297742"/>
    <lineage>
        <taxon>Bacteria</taxon>
        <taxon>Pseudomonadati</taxon>
        <taxon>Myxococcota</taxon>
        <taxon>Myxococcia</taxon>
        <taxon>Myxococcales</taxon>
        <taxon>Cystobacterineae</taxon>
        <taxon>Myxococcaceae</taxon>
        <taxon>Pseudomyxococcus</taxon>
    </lineage>
</organism>
<dbReference type="PATRIC" id="fig|1297742.4.peg.1049"/>
<accession>A0A0H4X8F5</accession>